<dbReference type="InterPro" id="IPR011011">
    <property type="entry name" value="Znf_FYVE_PHD"/>
</dbReference>
<dbReference type="SUPFAM" id="SSF51197">
    <property type="entry name" value="Clavaminate synthase-like"/>
    <property type="match status" value="1"/>
</dbReference>
<evidence type="ECO:0000259" key="18">
    <source>
        <dbReference type="PROSITE" id="PS51183"/>
    </source>
</evidence>
<dbReference type="GO" id="GO:0003677">
    <property type="term" value="F:DNA binding"/>
    <property type="evidence" value="ECO:0007669"/>
    <property type="project" value="InterPro"/>
</dbReference>
<dbReference type="InterPro" id="IPR003347">
    <property type="entry name" value="JmjC_dom"/>
</dbReference>
<dbReference type="PROSITE" id="PS51183">
    <property type="entry name" value="JMJN"/>
    <property type="match status" value="1"/>
</dbReference>
<dbReference type="GO" id="GO:0034647">
    <property type="term" value="F:histone H3K4me/H3K4me2/H3K4me3 demethylase activity"/>
    <property type="evidence" value="ECO:0007669"/>
    <property type="project" value="UniProtKB-EC"/>
</dbReference>
<dbReference type="InterPro" id="IPR013637">
    <property type="entry name" value="Lys_sp_deMease-like_dom"/>
</dbReference>
<dbReference type="Pfam" id="PF08429">
    <property type="entry name" value="PLU-1"/>
    <property type="match status" value="1"/>
</dbReference>
<dbReference type="GO" id="GO:0005634">
    <property type="term" value="C:nucleus"/>
    <property type="evidence" value="ECO:0007669"/>
    <property type="project" value="UniProtKB-SubCell"/>
</dbReference>
<evidence type="ECO:0000256" key="7">
    <source>
        <dbReference type="ARBA" id="ARBA00022771"/>
    </source>
</evidence>
<dbReference type="InterPro" id="IPR001606">
    <property type="entry name" value="ARID_dom"/>
</dbReference>
<comment type="subcellular location">
    <subcellularLocation>
        <location evidence="2">Nucleus</location>
    </subcellularLocation>
</comment>
<evidence type="ECO:0000256" key="13">
    <source>
        <dbReference type="ARBA" id="ARBA00023242"/>
    </source>
</evidence>
<feature type="domain" description="PHD-type" evidence="16">
    <location>
        <begin position="217"/>
        <end position="267"/>
    </location>
</feature>
<dbReference type="SUPFAM" id="SSF46774">
    <property type="entry name" value="ARID-like"/>
    <property type="match status" value="1"/>
</dbReference>
<dbReference type="PROSITE" id="PS51011">
    <property type="entry name" value="ARID"/>
    <property type="match status" value="1"/>
</dbReference>
<dbReference type="CDD" id="cd15543">
    <property type="entry name" value="PHD_RSF1"/>
    <property type="match status" value="1"/>
</dbReference>
<evidence type="ECO:0000256" key="15">
    <source>
        <dbReference type="PROSITE-ProRule" id="PRU00146"/>
    </source>
</evidence>
<feature type="domain" description="JmjN" evidence="18">
    <location>
        <begin position="18"/>
        <end position="59"/>
    </location>
</feature>
<evidence type="ECO:0000256" key="4">
    <source>
        <dbReference type="ARBA" id="ARBA00012902"/>
    </source>
</evidence>
<dbReference type="GO" id="GO:0006355">
    <property type="term" value="P:regulation of DNA-templated transcription"/>
    <property type="evidence" value="ECO:0007669"/>
    <property type="project" value="TreeGrafter"/>
</dbReference>
<keyword evidence="12" id="KW-0408">Iron</keyword>
<dbReference type="GO" id="GO:0000785">
    <property type="term" value="C:chromatin"/>
    <property type="evidence" value="ECO:0007669"/>
    <property type="project" value="TreeGrafter"/>
</dbReference>
<keyword evidence="11" id="KW-0560">Oxidoreductase</keyword>
<evidence type="ECO:0000256" key="5">
    <source>
        <dbReference type="ARBA" id="ARBA00022723"/>
    </source>
</evidence>
<evidence type="ECO:0000256" key="3">
    <source>
        <dbReference type="ARBA" id="ARBA00006801"/>
    </source>
</evidence>
<dbReference type="SMART" id="SM00249">
    <property type="entry name" value="PHD"/>
    <property type="match status" value="2"/>
</dbReference>
<dbReference type="SMART" id="SM01014">
    <property type="entry name" value="ARID"/>
    <property type="match status" value="1"/>
</dbReference>
<dbReference type="GO" id="GO:0008270">
    <property type="term" value="F:zinc ion binding"/>
    <property type="evidence" value="ECO:0007669"/>
    <property type="project" value="UniProtKB-KW"/>
</dbReference>
<feature type="domain" description="JmjC" evidence="19">
    <location>
        <begin position="364"/>
        <end position="530"/>
    </location>
</feature>
<keyword evidence="20" id="KW-1185">Reference proteome</keyword>
<protein>
    <recommendedName>
        <fullName evidence="4">[histone H3]-trimethyl-L-lysine(4) demethylase</fullName>
        <ecNumber evidence="4">1.14.11.67</ecNumber>
    </recommendedName>
</protein>
<dbReference type="SMART" id="SM00545">
    <property type="entry name" value="JmjN"/>
    <property type="match status" value="1"/>
</dbReference>
<dbReference type="PANTHER" id="PTHR10694:SF33">
    <property type="entry name" value="LYSINE-SPECIFIC DEMETHYLASE 5"/>
    <property type="match status" value="1"/>
</dbReference>
<dbReference type="Pfam" id="PF02928">
    <property type="entry name" value="zf-C5HC2"/>
    <property type="match status" value="1"/>
</dbReference>
<dbReference type="InterPro" id="IPR048615">
    <property type="entry name" value="KDM5_C-hel"/>
</dbReference>
<reference evidence="21" key="1">
    <citation type="submission" date="2017-02" db="UniProtKB">
        <authorList>
            <consortium name="WormBaseParasite"/>
        </authorList>
    </citation>
    <scope>IDENTIFICATION</scope>
</reference>
<dbReference type="InterPro" id="IPR001965">
    <property type="entry name" value="Znf_PHD"/>
</dbReference>
<name>A0A0N5AKZ0_9BILA</name>
<dbReference type="PROSITE" id="PS50016">
    <property type="entry name" value="ZF_PHD_2"/>
    <property type="match status" value="1"/>
</dbReference>
<dbReference type="Pfam" id="PF02375">
    <property type="entry name" value="JmjN"/>
    <property type="match status" value="1"/>
</dbReference>
<sequence length="1297" mass="149905">MDTKYLKFYKNFKPPPFAPTYRPTEAEFADPVKFIEKIKPEAEKYGIVKIKPPKGFQPPFAIKSGNFTFTPRIQKLNKIDGLLHLRLLFEVELSTFWKLQGHILSSLSIDGKTIDLYKLSRLVAEKGGNKNLAKKWKQIGKHFNLTGQYALQLESLYWKWVLPFEQCLEEIEQEEKLEKKLSQEHFNSGVQCSNYSNSCRSVTSETGKGEKSDPVDDVICERCKKGDDEEKLLLCEDCNGALHIYCCDPPLTHVPETDWRCYKCVKSYIKSIGDSFGFNQSHQECNLVAFAEYANTWKRDYFGKNIFDISPDEVESEFWKKVADVNCEVSVKYGTDLSASKVGSGFPVLSKDLKRFNVSDNLLRYAEHPWNLNNMAVLKGSLLTYIDSRISGMLVPWIYIGMCFATFCWHTEDHWLYSINYLHWGERKIWYGVSGLEGNKFDEVVNSLVPDLFRRDPNLLHHLTTIINPMILEEHGINVYTIHQEPGEFVITFPHAYHSGFNEGLNCSETVNFAPYDWLPLGGLCVNEYARVRRRCVFSHDQLIINMVKNIGDLDLPMKVALYDELEKLIFKEKKWRSFFPESNHRYERTNFKIVYNDQPECVFCRSTLFLSALSCKHAKLACLMHADKLCKECEVKDYYVKYCYTLEELLAMKDEVAFTIGNYIKWKEKAIKLFRTSEKSSLEDFRKVLKLASMQRIPPCELLREIGNVIKDFESTCAAVKSVLFPNLSGESVKRDYDSIMKLNSQVEALACKLPENLLSFHLFTNRLNDWKKRVDHILEVSVDKLEDYDKIIEEAKGLVAESNNCDVQLPQLGKLKKLLKLVEWINLAKGLMNWCNNCSINEVKLDFDSLGTLKVKSERRWTMKAVEKLINDGVLLMDNNSQVQAMVDEVHSCMKLGLNREFAKVLMDAENQGSGIERANELWSKFKICDWLSTEKLDDLRSEIAKAKNVYNLYTESKGKDKCDLTCDNLQMYDKLCKQSLFMNESSFHKEILQCRIALKSFMGRIKMLFTVSTHPSAMYNILCNNFNVTESTQPTSCDHNMDSDGWSGIEAFGSSLELVKHLESSYDEFQSSLIELRKKNEEQAFCAICSCRELKYDKEFLKCCLCFRKTHVSCAKWDDFLYYLPSGYYLCTYCHRSRRPGFDEVKCYCKCAPPSLAKVSVEFVLQHCVKAHEEAAEVFSLMEGEENISTSLLLRFEKLMLRVLSSAVVDPEIFKKIASKLPIFQKRTESQLLALKKLRCNNKFQKDLLYDFSASGFIRKRSHSVELESNCKQRKKTKESKISLLYKIFSLLAL</sequence>
<keyword evidence="5" id="KW-0479">Metal-binding</keyword>
<evidence type="ECO:0000256" key="14">
    <source>
        <dbReference type="ARBA" id="ARBA00048734"/>
    </source>
</evidence>
<dbReference type="InterPro" id="IPR019786">
    <property type="entry name" value="Zinc_finger_PHD-type_CS"/>
</dbReference>
<evidence type="ECO:0000256" key="9">
    <source>
        <dbReference type="ARBA" id="ARBA00022853"/>
    </source>
</evidence>
<dbReference type="SUPFAM" id="SSF57903">
    <property type="entry name" value="FYVE/PHD zinc finger"/>
    <property type="match status" value="1"/>
</dbReference>
<evidence type="ECO:0000256" key="8">
    <source>
        <dbReference type="ARBA" id="ARBA00022833"/>
    </source>
</evidence>
<evidence type="ECO:0000256" key="10">
    <source>
        <dbReference type="ARBA" id="ARBA00022964"/>
    </source>
</evidence>
<evidence type="ECO:0000256" key="6">
    <source>
        <dbReference type="ARBA" id="ARBA00022737"/>
    </source>
</evidence>
<evidence type="ECO:0000259" key="19">
    <source>
        <dbReference type="PROSITE" id="PS51184"/>
    </source>
</evidence>
<evidence type="ECO:0000256" key="2">
    <source>
        <dbReference type="ARBA" id="ARBA00004123"/>
    </source>
</evidence>
<dbReference type="WBParaSite" id="SMUV_0000518001-mRNA-1">
    <property type="protein sequence ID" value="SMUV_0000518001-mRNA-1"/>
    <property type="gene ID" value="SMUV_0000518001"/>
</dbReference>
<dbReference type="Pfam" id="PF21323">
    <property type="entry name" value="KDM5_C-hel"/>
    <property type="match status" value="1"/>
</dbReference>
<dbReference type="InterPro" id="IPR004198">
    <property type="entry name" value="Znf_C5HC2"/>
</dbReference>
<comment type="similarity">
    <text evidence="3">Belongs to the JARID1 histone demethylase family.</text>
</comment>
<dbReference type="Pfam" id="PF02373">
    <property type="entry name" value="JmjC"/>
    <property type="match status" value="1"/>
</dbReference>
<dbReference type="InterPro" id="IPR003349">
    <property type="entry name" value="JmjN"/>
</dbReference>
<organism evidence="20 21">
    <name type="scientific">Syphacia muris</name>
    <dbReference type="NCBI Taxonomy" id="451379"/>
    <lineage>
        <taxon>Eukaryota</taxon>
        <taxon>Metazoa</taxon>
        <taxon>Ecdysozoa</taxon>
        <taxon>Nematoda</taxon>
        <taxon>Chromadorea</taxon>
        <taxon>Rhabditida</taxon>
        <taxon>Spirurina</taxon>
        <taxon>Oxyuridomorpha</taxon>
        <taxon>Oxyuroidea</taxon>
        <taxon>Oxyuridae</taxon>
        <taxon>Syphacia</taxon>
    </lineage>
</organism>
<dbReference type="PROSITE" id="PS51184">
    <property type="entry name" value="JMJC"/>
    <property type="match status" value="1"/>
</dbReference>
<keyword evidence="13" id="KW-0539">Nucleus</keyword>
<feature type="domain" description="ARID" evidence="17">
    <location>
        <begin position="83"/>
        <end position="169"/>
    </location>
</feature>
<dbReference type="STRING" id="451379.A0A0N5AKZ0"/>
<keyword evidence="7 15" id="KW-0863">Zinc-finger</keyword>
<dbReference type="InterPro" id="IPR013083">
    <property type="entry name" value="Znf_RING/FYVE/PHD"/>
</dbReference>
<dbReference type="Proteomes" id="UP000046393">
    <property type="component" value="Unplaced"/>
</dbReference>
<dbReference type="InterPro" id="IPR019787">
    <property type="entry name" value="Znf_PHD-finger"/>
</dbReference>
<evidence type="ECO:0000256" key="11">
    <source>
        <dbReference type="ARBA" id="ARBA00023002"/>
    </source>
</evidence>
<dbReference type="Pfam" id="PF01388">
    <property type="entry name" value="ARID"/>
    <property type="match status" value="1"/>
</dbReference>
<keyword evidence="10" id="KW-0223">Dioxygenase</keyword>
<dbReference type="InterPro" id="IPR036431">
    <property type="entry name" value="ARID_dom_sf"/>
</dbReference>
<dbReference type="CDD" id="cd16100">
    <property type="entry name" value="ARID"/>
    <property type="match status" value="1"/>
</dbReference>
<dbReference type="PANTHER" id="PTHR10694">
    <property type="entry name" value="LYSINE-SPECIFIC DEMETHYLASE"/>
    <property type="match status" value="1"/>
</dbReference>
<evidence type="ECO:0000313" key="20">
    <source>
        <dbReference type="Proteomes" id="UP000046393"/>
    </source>
</evidence>
<dbReference type="Gene3D" id="3.30.40.10">
    <property type="entry name" value="Zinc/RING finger domain, C3HC4 (zinc finger)"/>
    <property type="match status" value="2"/>
</dbReference>
<dbReference type="SMART" id="SM00558">
    <property type="entry name" value="JmjC"/>
    <property type="match status" value="1"/>
</dbReference>
<keyword evidence="8" id="KW-0862">Zinc</keyword>
<dbReference type="EC" id="1.14.11.67" evidence="4"/>
<dbReference type="Pfam" id="PF00628">
    <property type="entry name" value="PHD"/>
    <property type="match status" value="1"/>
</dbReference>
<dbReference type="Gene3D" id="2.60.120.650">
    <property type="entry name" value="Cupin"/>
    <property type="match status" value="2"/>
</dbReference>
<accession>A0A0N5AKZ0</accession>
<evidence type="ECO:0000313" key="21">
    <source>
        <dbReference type="WBParaSite" id="SMUV_0000518001-mRNA-1"/>
    </source>
</evidence>
<keyword evidence="6" id="KW-0677">Repeat</keyword>
<evidence type="ECO:0000256" key="1">
    <source>
        <dbReference type="ARBA" id="ARBA00001954"/>
    </source>
</evidence>
<proteinExistence type="inferred from homology"/>
<evidence type="ECO:0000256" key="12">
    <source>
        <dbReference type="ARBA" id="ARBA00023004"/>
    </source>
</evidence>
<evidence type="ECO:0000259" key="16">
    <source>
        <dbReference type="PROSITE" id="PS50016"/>
    </source>
</evidence>
<evidence type="ECO:0000259" key="17">
    <source>
        <dbReference type="PROSITE" id="PS51011"/>
    </source>
</evidence>
<comment type="catalytic activity">
    <reaction evidence="14">
        <text>N(6),N(6),N(6)-trimethyl-L-lysyl(4)-[histone H3] + 3 2-oxoglutarate + 3 O2 = L-lysyl(4)-[histone H3] + 3 formaldehyde + 3 succinate + 3 CO2</text>
        <dbReference type="Rhea" id="RHEA:60208"/>
        <dbReference type="Rhea" id="RHEA-COMP:15537"/>
        <dbReference type="Rhea" id="RHEA-COMP:15547"/>
        <dbReference type="ChEBI" id="CHEBI:15379"/>
        <dbReference type="ChEBI" id="CHEBI:16526"/>
        <dbReference type="ChEBI" id="CHEBI:16810"/>
        <dbReference type="ChEBI" id="CHEBI:16842"/>
        <dbReference type="ChEBI" id="CHEBI:29969"/>
        <dbReference type="ChEBI" id="CHEBI:30031"/>
        <dbReference type="ChEBI" id="CHEBI:61961"/>
        <dbReference type="EC" id="1.14.11.67"/>
    </reaction>
</comment>
<comment type="cofactor">
    <cofactor evidence="1">
        <name>Fe(2+)</name>
        <dbReference type="ChEBI" id="CHEBI:29033"/>
    </cofactor>
</comment>
<keyword evidence="9" id="KW-0156">Chromatin regulator</keyword>
<dbReference type="PROSITE" id="PS01359">
    <property type="entry name" value="ZF_PHD_1"/>
    <property type="match status" value="1"/>
</dbReference>
<dbReference type="SMART" id="SM00501">
    <property type="entry name" value="BRIGHT"/>
    <property type="match status" value="1"/>
</dbReference>